<organism evidence="3 4">
    <name type="scientific">Rhynchophorus ferrugineus</name>
    <name type="common">Red palm weevil</name>
    <name type="synonym">Curculio ferrugineus</name>
    <dbReference type="NCBI Taxonomy" id="354439"/>
    <lineage>
        <taxon>Eukaryota</taxon>
        <taxon>Metazoa</taxon>
        <taxon>Ecdysozoa</taxon>
        <taxon>Arthropoda</taxon>
        <taxon>Hexapoda</taxon>
        <taxon>Insecta</taxon>
        <taxon>Pterygota</taxon>
        <taxon>Neoptera</taxon>
        <taxon>Endopterygota</taxon>
        <taxon>Coleoptera</taxon>
        <taxon>Polyphaga</taxon>
        <taxon>Cucujiformia</taxon>
        <taxon>Curculionidae</taxon>
        <taxon>Dryophthorinae</taxon>
        <taxon>Rhynchophorus</taxon>
    </lineage>
</organism>
<dbReference type="Proteomes" id="UP000625711">
    <property type="component" value="Unassembled WGS sequence"/>
</dbReference>
<feature type="signal peptide" evidence="2">
    <location>
        <begin position="1"/>
        <end position="17"/>
    </location>
</feature>
<sequence length="132" mass="14390">MKVLIIFVIGFLSLAMAGKKVLTLDTQNLERLLIPINRNSFNTPGFALNDPATPTRTASDESSNGENAGRKQRQAMMMLDDEGSGDADAASLNTDTTWMDAVFSLNIPKGDQTAIAAETDDLNQEQFILHKM</sequence>
<proteinExistence type="predicted"/>
<reference evidence="3" key="1">
    <citation type="submission" date="2020-08" db="EMBL/GenBank/DDBJ databases">
        <title>Genome sequencing and assembly of the red palm weevil Rhynchophorus ferrugineus.</title>
        <authorList>
            <person name="Dias G.B."/>
            <person name="Bergman C.M."/>
            <person name="Manee M."/>
        </authorList>
    </citation>
    <scope>NUCLEOTIDE SEQUENCE</scope>
    <source>
        <strain evidence="3">AA-2017</strain>
        <tissue evidence="3">Whole larva</tissue>
    </source>
</reference>
<feature type="region of interest" description="Disordered" evidence="1">
    <location>
        <begin position="45"/>
        <end position="91"/>
    </location>
</feature>
<feature type="chain" id="PRO_5032578183" evidence="2">
    <location>
        <begin position="18"/>
        <end position="132"/>
    </location>
</feature>
<protein>
    <submittedName>
        <fullName evidence="3">Uncharacterized protein</fullName>
    </submittedName>
</protein>
<evidence type="ECO:0000256" key="2">
    <source>
        <dbReference type="SAM" id="SignalP"/>
    </source>
</evidence>
<dbReference type="AlphaFoldDB" id="A0A834M438"/>
<evidence type="ECO:0000313" key="4">
    <source>
        <dbReference type="Proteomes" id="UP000625711"/>
    </source>
</evidence>
<evidence type="ECO:0000313" key="3">
    <source>
        <dbReference type="EMBL" id="KAF7266115.1"/>
    </source>
</evidence>
<evidence type="ECO:0000256" key="1">
    <source>
        <dbReference type="SAM" id="MobiDB-lite"/>
    </source>
</evidence>
<keyword evidence="4" id="KW-1185">Reference proteome</keyword>
<feature type="compositionally biased region" description="Polar residues" evidence="1">
    <location>
        <begin position="52"/>
        <end position="66"/>
    </location>
</feature>
<gene>
    <name evidence="3" type="ORF">GWI33_020487</name>
</gene>
<accession>A0A834M438</accession>
<keyword evidence="2" id="KW-0732">Signal</keyword>
<dbReference type="EMBL" id="JAACXV010014560">
    <property type="protein sequence ID" value="KAF7266115.1"/>
    <property type="molecule type" value="Genomic_DNA"/>
</dbReference>
<name>A0A834M438_RHYFE</name>
<comment type="caution">
    <text evidence="3">The sequence shown here is derived from an EMBL/GenBank/DDBJ whole genome shotgun (WGS) entry which is preliminary data.</text>
</comment>